<feature type="transmembrane region" description="Helical" evidence="1">
    <location>
        <begin position="114"/>
        <end position="130"/>
    </location>
</feature>
<organism evidence="2 3">
    <name type="scientific">Alkalibaculum bacchi</name>
    <dbReference type="NCBI Taxonomy" id="645887"/>
    <lineage>
        <taxon>Bacteria</taxon>
        <taxon>Bacillati</taxon>
        <taxon>Bacillota</taxon>
        <taxon>Clostridia</taxon>
        <taxon>Eubacteriales</taxon>
        <taxon>Eubacteriaceae</taxon>
        <taxon>Alkalibaculum</taxon>
    </lineage>
</organism>
<dbReference type="Proteomes" id="UP000253490">
    <property type="component" value="Unassembled WGS sequence"/>
</dbReference>
<reference evidence="2 3" key="1">
    <citation type="submission" date="2018-06" db="EMBL/GenBank/DDBJ databases">
        <title>Genomic Encyclopedia of Type Strains, Phase IV (KMG-IV): sequencing the most valuable type-strain genomes for metagenomic binning, comparative biology and taxonomic classification.</title>
        <authorList>
            <person name="Goeker M."/>
        </authorList>
    </citation>
    <scope>NUCLEOTIDE SEQUENCE [LARGE SCALE GENOMIC DNA]</scope>
    <source>
        <strain evidence="2 3">DSM 22112</strain>
    </source>
</reference>
<gene>
    <name evidence="2" type="ORF">DES36_105139</name>
</gene>
<protein>
    <submittedName>
        <fullName evidence="2">Uncharacterized protein DUF2812</fullName>
    </submittedName>
</protein>
<keyword evidence="1" id="KW-0472">Membrane</keyword>
<evidence type="ECO:0000313" key="3">
    <source>
        <dbReference type="Proteomes" id="UP000253490"/>
    </source>
</evidence>
<dbReference type="RefSeq" id="WP_113920184.1">
    <property type="nucleotide sequence ID" value="NZ_QNRX01000005.1"/>
</dbReference>
<keyword evidence="3" id="KW-1185">Reference proteome</keyword>
<name>A0A366ICE6_9FIRM</name>
<feature type="transmembrane region" description="Helical" evidence="1">
    <location>
        <begin position="142"/>
        <end position="166"/>
    </location>
</feature>
<dbReference type="OrthoDB" id="8757095at2"/>
<evidence type="ECO:0000313" key="2">
    <source>
        <dbReference type="EMBL" id="RBP66754.1"/>
    </source>
</evidence>
<sequence length="180" mass="21383">MKRTVYKLFWAWNFEKEEKWINKMSAEGWQLDSVQVFRYVFTKGNPDEYVYRLELLENVPFHSESKKYLQFLEETGVECIGSYIRWVYLRKNKAYGEFELFSDIDSKIKYYKRLFTLFIAIMLINIPSGISNMTMVLSTKNVANLVIGLLNAVIGVVCIYVCIIWAKKIKKLEQEKLIRE</sequence>
<accession>A0A366ICE6</accession>
<keyword evidence="1" id="KW-1133">Transmembrane helix</keyword>
<dbReference type="EMBL" id="QNRX01000005">
    <property type="protein sequence ID" value="RBP66754.1"/>
    <property type="molecule type" value="Genomic_DNA"/>
</dbReference>
<dbReference type="InterPro" id="IPR021359">
    <property type="entry name" value="DUF2812"/>
</dbReference>
<dbReference type="AlphaFoldDB" id="A0A366ICE6"/>
<dbReference type="Pfam" id="PF11193">
    <property type="entry name" value="DUF2812"/>
    <property type="match status" value="1"/>
</dbReference>
<keyword evidence="1" id="KW-0812">Transmembrane</keyword>
<proteinExistence type="predicted"/>
<comment type="caution">
    <text evidence="2">The sequence shown here is derived from an EMBL/GenBank/DDBJ whole genome shotgun (WGS) entry which is preliminary data.</text>
</comment>
<evidence type="ECO:0000256" key="1">
    <source>
        <dbReference type="SAM" id="Phobius"/>
    </source>
</evidence>